<feature type="transmembrane region" description="Helical" evidence="1">
    <location>
        <begin position="244"/>
        <end position="263"/>
    </location>
</feature>
<organism evidence="2 3">
    <name type="scientific">Chytriomyces confervae</name>
    <dbReference type="NCBI Taxonomy" id="246404"/>
    <lineage>
        <taxon>Eukaryota</taxon>
        <taxon>Fungi</taxon>
        <taxon>Fungi incertae sedis</taxon>
        <taxon>Chytridiomycota</taxon>
        <taxon>Chytridiomycota incertae sedis</taxon>
        <taxon>Chytridiomycetes</taxon>
        <taxon>Chytridiales</taxon>
        <taxon>Chytriomycetaceae</taxon>
        <taxon>Chytriomyces</taxon>
    </lineage>
</organism>
<proteinExistence type="predicted"/>
<feature type="transmembrane region" description="Helical" evidence="1">
    <location>
        <begin position="6"/>
        <end position="25"/>
    </location>
</feature>
<dbReference type="AlphaFoldDB" id="A0A507FHK0"/>
<evidence type="ECO:0000313" key="3">
    <source>
        <dbReference type="Proteomes" id="UP000320333"/>
    </source>
</evidence>
<feature type="transmembrane region" description="Helical" evidence="1">
    <location>
        <begin position="136"/>
        <end position="158"/>
    </location>
</feature>
<dbReference type="PANTHER" id="PTHR34821:SF2">
    <property type="entry name" value="INNER MEMBRANE PROTEIN YDCZ"/>
    <property type="match status" value="1"/>
</dbReference>
<keyword evidence="1" id="KW-0472">Membrane</keyword>
<comment type="caution">
    <text evidence="2">The sequence shown here is derived from an EMBL/GenBank/DDBJ whole genome shotgun (WGS) entry which is preliminary data.</text>
</comment>
<feature type="transmembrane region" description="Helical" evidence="1">
    <location>
        <begin position="370"/>
        <end position="389"/>
    </location>
</feature>
<sequence>MSSAESWLVIVPALVGCAMTVQGALTAKLGAIGGKAFSSCVVLFQATLLALASFLIQSHGGSSIDFAHAAAQTPWWCYLGGVLGGYYVFSMIVLLPRIGAALFFIASITLQLISSALFDSFAIAGFSQRSVTPGRAVGIALVFLGCVVVNFGTDISTWSAAMMAKYRSVQNQEVAVSAVSLQNVTNEELPTPDDFLITDASNALSPAFYTVVKLPEPASADTTAATQPPVPPIIRQPSSRKSDLILLIFPMIAGIFLLVQAGMNGTLGANYGYPFASFFSLSTSLLTVLILYAHEYYVKPTDFRRVWRETPWWCYIAGILSFCYVFSSTTLATRLGAAVFLGTVMATQVICATVLDHFGVLGLQVKRLDWMKAAGILVLLVGVVLNTVLR</sequence>
<dbReference type="OrthoDB" id="5559077at2759"/>
<feature type="transmembrane region" description="Helical" evidence="1">
    <location>
        <begin position="76"/>
        <end position="95"/>
    </location>
</feature>
<evidence type="ECO:0000313" key="2">
    <source>
        <dbReference type="EMBL" id="TPX74838.1"/>
    </source>
</evidence>
<feature type="transmembrane region" description="Helical" evidence="1">
    <location>
        <begin position="102"/>
        <end position="124"/>
    </location>
</feature>
<dbReference type="Proteomes" id="UP000320333">
    <property type="component" value="Unassembled WGS sequence"/>
</dbReference>
<dbReference type="PANTHER" id="PTHR34821">
    <property type="entry name" value="INNER MEMBRANE PROTEIN YDCZ"/>
    <property type="match status" value="1"/>
</dbReference>
<gene>
    <name evidence="2" type="ORF">CcCBS67573_g03905</name>
</gene>
<feature type="transmembrane region" description="Helical" evidence="1">
    <location>
        <begin position="37"/>
        <end position="56"/>
    </location>
</feature>
<feature type="transmembrane region" description="Helical" evidence="1">
    <location>
        <begin position="275"/>
        <end position="292"/>
    </location>
</feature>
<keyword evidence="1" id="KW-1133">Transmembrane helix</keyword>
<keyword evidence="3" id="KW-1185">Reference proteome</keyword>
<dbReference type="GO" id="GO:0005886">
    <property type="term" value="C:plasma membrane"/>
    <property type="evidence" value="ECO:0007669"/>
    <property type="project" value="TreeGrafter"/>
</dbReference>
<reference evidence="2 3" key="1">
    <citation type="journal article" date="2019" name="Sci. Rep.">
        <title>Comparative genomics of chytrid fungi reveal insights into the obligate biotrophic and pathogenic lifestyle of Synchytrium endobioticum.</title>
        <authorList>
            <person name="van de Vossenberg B.T.L.H."/>
            <person name="Warris S."/>
            <person name="Nguyen H.D.T."/>
            <person name="van Gent-Pelzer M.P.E."/>
            <person name="Joly D.L."/>
            <person name="van de Geest H.C."/>
            <person name="Bonants P.J.M."/>
            <person name="Smith D.S."/>
            <person name="Levesque C.A."/>
            <person name="van der Lee T.A.J."/>
        </authorList>
    </citation>
    <scope>NUCLEOTIDE SEQUENCE [LARGE SCALE GENOMIC DNA]</scope>
    <source>
        <strain evidence="2 3">CBS 675.73</strain>
    </source>
</reference>
<dbReference type="EMBL" id="QEAP01000106">
    <property type="protein sequence ID" value="TPX74838.1"/>
    <property type="molecule type" value="Genomic_DNA"/>
</dbReference>
<evidence type="ECO:0000256" key="1">
    <source>
        <dbReference type="SAM" id="Phobius"/>
    </source>
</evidence>
<keyword evidence="1" id="KW-0812">Transmembrane</keyword>
<dbReference type="Pfam" id="PF04657">
    <property type="entry name" value="DMT_YdcZ"/>
    <property type="match status" value="2"/>
</dbReference>
<evidence type="ECO:0008006" key="4">
    <source>
        <dbReference type="Google" id="ProtNLM"/>
    </source>
</evidence>
<protein>
    <recommendedName>
        <fullName evidence="4">EamA domain-containing protein</fullName>
    </recommendedName>
</protein>
<name>A0A507FHK0_9FUNG</name>
<dbReference type="InterPro" id="IPR006750">
    <property type="entry name" value="YdcZ"/>
</dbReference>
<feature type="transmembrane region" description="Helical" evidence="1">
    <location>
        <begin position="312"/>
        <end position="331"/>
    </location>
</feature>
<accession>A0A507FHK0</accession>